<evidence type="ECO:0000313" key="4">
    <source>
        <dbReference type="Proteomes" id="UP000558192"/>
    </source>
</evidence>
<dbReference type="RefSeq" id="WP_168067909.1">
    <property type="nucleotide sequence ID" value="NZ_JAATJC010000001.1"/>
</dbReference>
<evidence type="ECO:0008006" key="5">
    <source>
        <dbReference type="Google" id="ProtNLM"/>
    </source>
</evidence>
<evidence type="ECO:0000256" key="2">
    <source>
        <dbReference type="SAM" id="SignalP"/>
    </source>
</evidence>
<accession>A0A7X5Y4S9</accession>
<reference evidence="3 4" key="1">
    <citation type="submission" date="2020-03" db="EMBL/GenBank/DDBJ databases">
        <title>Genomic Encyclopedia of Type Strains, Phase IV (KMG-IV): sequencing the most valuable type-strain genomes for metagenomic binning, comparative biology and taxonomic classification.</title>
        <authorList>
            <person name="Goeker M."/>
        </authorList>
    </citation>
    <scope>NUCLEOTIDE SEQUENCE [LARGE SCALE GENOMIC DNA]</scope>
    <source>
        <strain evidence="3 4">DSM 16846</strain>
    </source>
</reference>
<feature type="region of interest" description="Disordered" evidence="1">
    <location>
        <begin position="31"/>
        <end position="62"/>
    </location>
</feature>
<feature type="chain" id="PRO_5031082080" description="Transferrin-binding protein B C-lobe/N-lobe beta barrel domain-containing protein" evidence="2">
    <location>
        <begin position="23"/>
        <end position="322"/>
    </location>
</feature>
<evidence type="ECO:0000313" key="3">
    <source>
        <dbReference type="EMBL" id="NJC05187.1"/>
    </source>
</evidence>
<organism evidence="3 4">
    <name type="scientific">Sphingomonas kaistensis</name>
    <dbReference type="NCBI Taxonomy" id="298708"/>
    <lineage>
        <taxon>Bacteria</taxon>
        <taxon>Pseudomonadati</taxon>
        <taxon>Pseudomonadota</taxon>
        <taxon>Alphaproteobacteria</taxon>
        <taxon>Sphingomonadales</taxon>
        <taxon>Sphingomonadaceae</taxon>
        <taxon>Sphingomonas</taxon>
    </lineage>
</organism>
<keyword evidence="4" id="KW-1185">Reference proteome</keyword>
<dbReference type="Gene3D" id="2.40.160.90">
    <property type="match status" value="1"/>
</dbReference>
<dbReference type="Proteomes" id="UP000558192">
    <property type="component" value="Unassembled WGS sequence"/>
</dbReference>
<protein>
    <recommendedName>
        <fullName evidence="5">Transferrin-binding protein B C-lobe/N-lobe beta barrel domain-containing protein</fullName>
    </recommendedName>
</protein>
<gene>
    <name evidence="3" type="ORF">GGQ97_000980</name>
</gene>
<sequence length="322" mass="33139">MTKHRIGLPTASLLALALAACGGDSTPLASIPAPPIASPPPTSPPPPPAPVPPPIPAGPIGLQSDQPFASVSVLSDAGTILQLPEPDAVQIRYSANDGLYTVRLGSMSAEGKLAPFAANGSFNSQGWISVSSTASQLLIGNGPDRQGVVVTLAWPASSRFTYTSFGSWDGGCPMGCNLGAFAYGIPTIASQVPVSGSADFDGEVRGYTDRSGGVLDVGGDVRLSFDFGAGTLSGVMRPVAYFDWDGTSLGDYVFRDTVYARGSTKFSGAFTVPGSTAPSSFQGSFTGPNAAELMAQWQAPYVRPGTTQSGQMVGVWIAKRRN</sequence>
<dbReference type="AlphaFoldDB" id="A0A7X5Y4S9"/>
<keyword evidence="2" id="KW-0732">Signal</keyword>
<dbReference type="InterPro" id="IPR011250">
    <property type="entry name" value="OMP/PagP_B-barrel"/>
</dbReference>
<comment type="caution">
    <text evidence="3">The sequence shown here is derived from an EMBL/GenBank/DDBJ whole genome shotgun (WGS) entry which is preliminary data.</text>
</comment>
<dbReference type="PROSITE" id="PS51257">
    <property type="entry name" value="PROKAR_LIPOPROTEIN"/>
    <property type="match status" value="1"/>
</dbReference>
<name>A0A7X5Y4S9_9SPHN</name>
<feature type="signal peptide" evidence="2">
    <location>
        <begin position="1"/>
        <end position="22"/>
    </location>
</feature>
<feature type="compositionally biased region" description="Pro residues" evidence="1">
    <location>
        <begin position="32"/>
        <end position="57"/>
    </location>
</feature>
<proteinExistence type="predicted"/>
<evidence type="ECO:0000256" key="1">
    <source>
        <dbReference type="SAM" id="MobiDB-lite"/>
    </source>
</evidence>
<dbReference type="EMBL" id="JAATJC010000001">
    <property type="protein sequence ID" value="NJC05187.1"/>
    <property type="molecule type" value="Genomic_DNA"/>
</dbReference>
<dbReference type="SUPFAM" id="SSF56925">
    <property type="entry name" value="OMPA-like"/>
    <property type="match status" value="1"/>
</dbReference>